<feature type="transmembrane region" description="Helical" evidence="1">
    <location>
        <begin position="38"/>
        <end position="58"/>
    </location>
</feature>
<protein>
    <recommendedName>
        <fullName evidence="6">ABC transporter permease</fullName>
    </recommendedName>
</protein>
<evidence type="ECO:0000313" key="3">
    <source>
        <dbReference type="EMBL" id="SFK89168.1"/>
    </source>
</evidence>
<feature type="transmembrane region" description="Helical" evidence="1">
    <location>
        <begin position="12"/>
        <end position="32"/>
    </location>
</feature>
<feature type="transmembrane region" description="Helical" evidence="1">
    <location>
        <begin position="186"/>
        <end position="209"/>
    </location>
</feature>
<evidence type="ECO:0000313" key="4">
    <source>
        <dbReference type="Proteomes" id="UP000034029"/>
    </source>
</evidence>
<dbReference type="EMBL" id="CP011366">
    <property type="protein sequence ID" value="AKG74617.1"/>
    <property type="molecule type" value="Genomic_DNA"/>
</dbReference>
<reference evidence="2 4" key="1">
    <citation type="journal article" date="2015" name="Int. J. Syst. Evol. Microbiol.">
        <title>Complete genome sequence of Salinicoccus halodurans H3B36, isolated from the Qaidam Basin in China.</title>
        <authorList>
            <person name="Jiang K."/>
            <person name="Xue Y."/>
            <person name="Ma Y."/>
        </authorList>
    </citation>
    <scope>NUCLEOTIDE SEQUENCE [LARGE SCALE GENOMIC DNA]</scope>
    <source>
        <strain evidence="2 4">H3B36</strain>
    </source>
</reference>
<evidence type="ECO:0000313" key="5">
    <source>
        <dbReference type="Proteomes" id="UP000183090"/>
    </source>
</evidence>
<organism evidence="3 5">
    <name type="scientific">Salinicoccus halodurans</name>
    <dbReference type="NCBI Taxonomy" id="407035"/>
    <lineage>
        <taxon>Bacteria</taxon>
        <taxon>Bacillati</taxon>
        <taxon>Bacillota</taxon>
        <taxon>Bacilli</taxon>
        <taxon>Bacillales</taxon>
        <taxon>Staphylococcaceae</taxon>
        <taxon>Salinicoccus</taxon>
    </lineage>
</organism>
<dbReference type="EMBL" id="FOTB01000005">
    <property type="protein sequence ID" value="SFK89168.1"/>
    <property type="molecule type" value="Genomic_DNA"/>
</dbReference>
<dbReference type="OrthoDB" id="2389083at2"/>
<accession>A0A0F7HNB7</accession>
<evidence type="ECO:0000313" key="2">
    <source>
        <dbReference type="EMBL" id="AKG74617.1"/>
    </source>
</evidence>
<keyword evidence="4" id="KW-1185">Reference proteome</keyword>
<keyword evidence="1" id="KW-1133">Transmembrane helix</keyword>
<feature type="transmembrane region" description="Helical" evidence="1">
    <location>
        <begin position="91"/>
        <end position="111"/>
    </location>
</feature>
<feature type="transmembrane region" description="Helical" evidence="1">
    <location>
        <begin position="117"/>
        <end position="135"/>
    </location>
</feature>
<evidence type="ECO:0000256" key="1">
    <source>
        <dbReference type="SAM" id="Phobius"/>
    </source>
</evidence>
<dbReference type="KEGG" id="shv:AAT16_10695"/>
<dbReference type="RefSeq" id="WP_046790799.1">
    <property type="nucleotide sequence ID" value="NZ_CP011366.1"/>
</dbReference>
<feature type="transmembrane region" description="Helical" evidence="1">
    <location>
        <begin position="147"/>
        <end position="166"/>
    </location>
</feature>
<reference evidence="4" key="2">
    <citation type="submission" date="2015-04" db="EMBL/GenBank/DDBJ databases">
        <title>Complete genome sequence of Salinicoccus halodurans strain H3B36, isolated from the Qaidam basin of China.</title>
        <authorList>
            <person name="Ma Y."/>
            <person name="Jiang K."/>
            <person name="Xue Y."/>
        </authorList>
    </citation>
    <scope>NUCLEOTIDE SEQUENCE [LARGE SCALE GENOMIC DNA]</scope>
    <source>
        <strain evidence="4">H3B36</strain>
    </source>
</reference>
<dbReference type="Proteomes" id="UP000183090">
    <property type="component" value="Unassembled WGS sequence"/>
</dbReference>
<sequence>MKKQLYLNFSYSKWIWLFGGVMIIVNLTLTAFQSADNIQPLIEIINILNIIALGYTMSSMQSIHARIRENDSHQFLYALPVRKSEILRADCIYHIIMLLLTVAVFSSYVTIGHKYHLYYGLLMLVGASLFMMSLYNIMFSQTWIQNVYIKTFIYFIPLGIIFMFHVMPLNNTFIYDLDLGAAWEFYLFRIPFIVLVAGALVYAVSYYFAKKKIIKSDII</sequence>
<gene>
    <name evidence="2" type="ORF">AAT16_10695</name>
    <name evidence="3" type="ORF">SAMN05216235_2315</name>
</gene>
<dbReference type="AlphaFoldDB" id="A0A0F7HNB7"/>
<name>A0A0F7HNB7_9STAP</name>
<reference evidence="3 5" key="3">
    <citation type="submission" date="2016-10" db="EMBL/GenBank/DDBJ databases">
        <authorList>
            <person name="Varghese N."/>
            <person name="Submissions S."/>
        </authorList>
    </citation>
    <scope>NUCLEOTIDE SEQUENCE [LARGE SCALE GENOMIC DNA]</scope>
    <source>
        <strain evidence="3 5">CGMCC 1.6501</strain>
    </source>
</reference>
<keyword evidence="1" id="KW-0812">Transmembrane</keyword>
<proteinExistence type="predicted"/>
<keyword evidence="1" id="KW-0472">Membrane</keyword>
<dbReference type="Proteomes" id="UP000034029">
    <property type="component" value="Chromosome"/>
</dbReference>
<evidence type="ECO:0008006" key="6">
    <source>
        <dbReference type="Google" id="ProtNLM"/>
    </source>
</evidence>